<dbReference type="GO" id="GO:0009252">
    <property type="term" value="P:peptidoglycan biosynthetic process"/>
    <property type="evidence" value="ECO:0007669"/>
    <property type="project" value="UniProtKB-KW"/>
</dbReference>
<comment type="caution">
    <text evidence="12">The sequence shown here is derived from an EMBL/GenBank/DDBJ whole genome shotgun (WGS) entry which is preliminary data.</text>
</comment>
<evidence type="ECO:0000256" key="2">
    <source>
        <dbReference type="ARBA" id="ARBA00022729"/>
    </source>
</evidence>
<feature type="active site" description="Proton acceptor" evidence="7">
    <location>
        <position position="135"/>
    </location>
</feature>
<dbReference type="GO" id="GO:0006508">
    <property type="term" value="P:proteolysis"/>
    <property type="evidence" value="ECO:0007669"/>
    <property type="project" value="InterPro"/>
</dbReference>
<feature type="active site" evidence="7">
    <location>
        <position position="192"/>
    </location>
</feature>
<comment type="similarity">
    <text evidence="1 9">Belongs to the peptidase S11 family.</text>
</comment>
<dbReference type="SUPFAM" id="SSF56601">
    <property type="entry name" value="beta-lactamase/transpeptidase-like"/>
    <property type="match status" value="1"/>
</dbReference>
<dbReference type="GO" id="GO:0008360">
    <property type="term" value="P:regulation of cell shape"/>
    <property type="evidence" value="ECO:0007669"/>
    <property type="project" value="UniProtKB-KW"/>
</dbReference>
<protein>
    <submittedName>
        <fullName evidence="12">D-alanyl-D-alanine carboxypeptidase</fullName>
    </submittedName>
</protein>
<proteinExistence type="inferred from homology"/>
<keyword evidence="12" id="KW-0121">Carboxypeptidase</keyword>
<dbReference type="InterPro" id="IPR012338">
    <property type="entry name" value="Beta-lactam/transpept-like"/>
</dbReference>
<dbReference type="InterPro" id="IPR001967">
    <property type="entry name" value="Peptidase_S11_N"/>
</dbReference>
<evidence type="ECO:0000313" key="13">
    <source>
        <dbReference type="Proteomes" id="UP000886845"/>
    </source>
</evidence>
<keyword evidence="10" id="KW-0812">Transmembrane</keyword>
<keyword evidence="5" id="KW-0573">Peptidoglycan synthesis</keyword>
<keyword evidence="10" id="KW-1133">Transmembrane helix</keyword>
<dbReference type="InterPro" id="IPR018044">
    <property type="entry name" value="Peptidase_S11"/>
</dbReference>
<keyword evidence="6" id="KW-0961">Cell wall biogenesis/degradation</keyword>
<evidence type="ECO:0000256" key="10">
    <source>
        <dbReference type="SAM" id="Phobius"/>
    </source>
</evidence>
<dbReference type="PANTHER" id="PTHR21581:SF6">
    <property type="entry name" value="TRAFFICKING PROTEIN PARTICLE COMPLEX SUBUNIT 12"/>
    <property type="match status" value="1"/>
</dbReference>
<organism evidence="12 13">
    <name type="scientific">Candidatus Spyradenecus faecavium</name>
    <dbReference type="NCBI Taxonomy" id="2840947"/>
    <lineage>
        <taxon>Bacteria</taxon>
        <taxon>Pseudomonadati</taxon>
        <taxon>Lentisphaerota</taxon>
        <taxon>Lentisphaeria</taxon>
        <taxon>Lentisphaerales</taxon>
        <taxon>Lentisphaeraceae</taxon>
        <taxon>Lentisphaeraceae incertae sedis</taxon>
        <taxon>Candidatus Spyradenecus</taxon>
    </lineage>
</organism>
<evidence type="ECO:0000259" key="11">
    <source>
        <dbReference type="Pfam" id="PF00768"/>
    </source>
</evidence>
<keyword evidence="3" id="KW-0378">Hydrolase</keyword>
<dbReference type="AlphaFoldDB" id="A0A9D1T1P5"/>
<feature type="binding site" evidence="8">
    <location>
        <position position="300"/>
    </location>
    <ligand>
        <name>substrate</name>
    </ligand>
</feature>
<keyword evidence="4" id="KW-0133">Cell shape</keyword>
<evidence type="ECO:0000256" key="5">
    <source>
        <dbReference type="ARBA" id="ARBA00022984"/>
    </source>
</evidence>
<evidence type="ECO:0000256" key="3">
    <source>
        <dbReference type="ARBA" id="ARBA00022801"/>
    </source>
</evidence>
<dbReference type="GO" id="GO:0071555">
    <property type="term" value="P:cell wall organization"/>
    <property type="evidence" value="ECO:0007669"/>
    <property type="project" value="UniProtKB-KW"/>
</dbReference>
<keyword evidence="2" id="KW-0732">Signal</keyword>
<dbReference type="GO" id="GO:0009002">
    <property type="term" value="F:serine-type D-Ala-D-Ala carboxypeptidase activity"/>
    <property type="evidence" value="ECO:0007669"/>
    <property type="project" value="InterPro"/>
</dbReference>
<accession>A0A9D1T1P5</accession>
<evidence type="ECO:0000256" key="7">
    <source>
        <dbReference type="PIRSR" id="PIRSR618044-1"/>
    </source>
</evidence>
<evidence type="ECO:0000256" key="9">
    <source>
        <dbReference type="RuleBase" id="RU004016"/>
    </source>
</evidence>
<reference evidence="12" key="1">
    <citation type="submission" date="2020-10" db="EMBL/GenBank/DDBJ databases">
        <authorList>
            <person name="Gilroy R."/>
        </authorList>
    </citation>
    <scope>NUCLEOTIDE SEQUENCE</scope>
    <source>
        <strain evidence="12">35461</strain>
    </source>
</reference>
<feature type="active site" description="Acyl-ester intermediate" evidence="7">
    <location>
        <position position="132"/>
    </location>
</feature>
<evidence type="ECO:0000313" key="12">
    <source>
        <dbReference type="EMBL" id="HIV08590.1"/>
    </source>
</evidence>
<gene>
    <name evidence="12" type="ORF">IAC79_00550</name>
</gene>
<dbReference type="PRINTS" id="PR00725">
    <property type="entry name" value="DADACBPTASE1"/>
</dbReference>
<dbReference type="Pfam" id="PF00768">
    <property type="entry name" value="Peptidase_S11"/>
    <property type="match status" value="1"/>
</dbReference>
<dbReference type="PANTHER" id="PTHR21581">
    <property type="entry name" value="D-ALANYL-D-ALANINE CARBOXYPEPTIDASE"/>
    <property type="match status" value="1"/>
</dbReference>
<keyword evidence="10" id="KW-0472">Membrane</keyword>
<feature type="transmembrane region" description="Helical" evidence="10">
    <location>
        <begin position="21"/>
        <end position="41"/>
    </location>
</feature>
<dbReference type="Proteomes" id="UP000886845">
    <property type="component" value="Unassembled WGS sequence"/>
</dbReference>
<reference evidence="12" key="2">
    <citation type="journal article" date="2021" name="PeerJ">
        <title>Extensive microbial diversity within the chicken gut microbiome revealed by metagenomics and culture.</title>
        <authorList>
            <person name="Gilroy R."/>
            <person name="Ravi A."/>
            <person name="Getino M."/>
            <person name="Pursley I."/>
            <person name="Horton D.L."/>
            <person name="Alikhan N.F."/>
            <person name="Baker D."/>
            <person name="Gharbi K."/>
            <person name="Hall N."/>
            <person name="Watson M."/>
            <person name="Adriaenssens E.M."/>
            <person name="Foster-Nyarko E."/>
            <person name="Jarju S."/>
            <person name="Secka A."/>
            <person name="Antonio M."/>
            <person name="Oren A."/>
            <person name="Chaudhuri R.R."/>
            <person name="La Ragione R."/>
            <person name="Hildebrand F."/>
            <person name="Pallen M.J."/>
        </authorList>
    </citation>
    <scope>NUCLEOTIDE SEQUENCE</scope>
    <source>
        <strain evidence="12">35461</strain>
    </source>
</reference>
<dbReference type="Gene3D" id="3.40.710.10">
    <property type="entry name" value="DD-peptidase/beta-lactamase superfamily"/>
    <property type="match status" value="1"/>
</dbReference>
<feature type="domain" description="Peptidase S11 D-alanyl-D-alanine carboxypeptidase A N-terminal" evidence="11">
    <location>
        <begin position="105"/>
        <end position="329"/>
    </location>
</feature>
<evidence type="ECO:0000256" key="6">
    <source>
        <dbReference type="ARBA" id="ARBA00023316"/>
    </source>
</evidence>
<name>A0A9D1T1P5_9BACT</name>
<dbReference type="EMBL" id="DVOR01000018">
    <property type="protein sequence ID" value="HIV08590.1"/>
    <property type="molecule type" value="Genomic_DNA"/>
</dbReference>
<sequence>MSERYDLPDGVGNSRAWVRTLLVWGLPLAAWAAVIIGWFLFAGGDPSTPDPAPPEPPPAPAVGPEVAEQAQAVQEEEAPEQPPATQDYDFRGAVADAGLPNEALCKTGILVDPVTRKVLWAKNADRAVPIASMSKMMTMLLTEEAIAAGRVSLDTPIKVTDAAYEIGGSQVWLDPRETFPLGELVKTIAIKSANDSAYLVAEYLGGGDVAVFVKAMNDRAQALGMKNTRFYDAHGLGDGKGHHNLSSAHDLILLAERLIQYPDVMRLASTRMDAFRDGKMQLRNSNNLVFNRVAGVDGLKTGFTDESGFCVTVTCLRGGRRLIGCVTGFKTSKQRDAFCKALLDWGYAR</sequence>
<evidence type="ECO:0000256" key="8">
    <source>
        <dbReference type="PIRSR" id="PIRSR618044-2"/>
    </source>
</evidence>
<evidence type="ECO:0000256" key="4">
    <source>
        <dbReference type="ARBA" id="ARBA00022960"/>
    </source>
</evidence>
<keyword evidence="12" id="KW-0645">Protease</keyword>
<evidence type="ECO:0000256" key="1">
    <source>
        <dbReference type="ARBA" id="ARBA00007164"/>
    </source>
</evidence>